<keyword evidence="1" id="KW-1133">Transmembrane helix</keyword>
<keyword evidence="1" id="KW-0812">Transmembrane</keyword>
<dbReference type="Gene3D" id="3.40.1000.10">
    <property type="entry name" value="Mog1/PsbP, alpha/beta/alpha sandwich"/>
    <property type="match status" value="1"/>
</dbReference>
<accession>A0ABW3K626</accession>
<dbReference type="InterPro" id="IPR011652">
    <property type="entry name" value="MORN_2"/>
</dbReference>
<keyword evidence="1" id="KW-0472">Membrane</keyword>
<evidence type="ECO:0000313" key="3">
    <source>
        <dbReference type="Proteomes" id="UP001597112"/>
    </source>
</evidence>
<dbReference type="Proteomes" id="UP001597112">
    <property type="component" value="Unassembled WGS sequence"/>
</dbReference>
<dbReference type="SUPFAM" id="SSF82185">
    <property type="entry name" value="Histone H3 K4-specific methyltransferase SET7/9 N-terminal domain"/>
    <property type="match status" value="1"/>
</dbReference>
<protein>
    <recommendedName>
        <fullName evidence="4">MORN repeat variant</fullName>
    </recommendedName>
</protein>
<dbReference type="RefSeq" id="WP_377581318.1">
    <property type="nucleotide sequence ID" value="NZ_JBHTKA010000007.1"/>
</dbReference>
<dbReference type="Pfam" id="PF07661">
    <property type="entry name" value="MORN_2"/>
    <property type="match status" value="4"/>
</dbReference>
<gene>
    <name evidence="2" type="ORF">ACFQ21_19220</name>
</gene>
<organism evidence="2 3">
    <name type="scientific">Ohtaekwangia kribbensis</name>
    <dbReference type="NCBI Taxonomy" id="688913"/>
    <lineage>
        <taxon>Bacteria</taxon>
        <taxon>Pseudomonadati</taxon>
        <taxon>Bacteroidota</taxon>
        <taxon>Cytophagia</taxon>
        <taxon>Cytophagales</taxon>
        <taxon>Fulvivirgaceae</taxon>
        <taxon>Ohtaekwangia</taxon>
    </lineage>
</organism>
<dbReference type="EMBL" id="JBHTKA010000007">
    <property type="protein sequence ID" value="MFD1001468.1"/>
    <property type="molecule type" value="Genomic_DNA"/>
</dbReference>
<proteinExistence type="predicted"/>
<name>A0ABW3K626_9BACT</name>
<dbReference type="Gene3D" id="2.20.110.10">
    <property type="entry name" value="Histone H3 K4-specific methyltransferase SET7/9 N-terminal domain"/>
    <property type="match status" value="2"/>
</dbReference>
<feature type="transmembrane region" description="Helical" evidence="1">
    <location>
        <begin position="6"/>
        <end position="23"/>
    </location>
</feature>
<keyword evidence="3" id="KW-1185">Reference proteome</keyword>
<evidence type="ECO:0000313" key="2">
    <source>
        <dbReference type="EMBL" id="MFD1001468.1"/>
    </source>
</evidence>
<comment type="caution">
    <text evidence="2">The sequence shown here is derived from an EMBL/GenBank/DDBJ whole genome shotgun (WGS) entry which is preliminary data.</text>
</comment>
<sequence length="329" mass="37366">MNSMKGYLFLLAFIVIGGGIYIYNTTSNVKKTYYDTGELQQETPLKNGLENGVVKEYYKNGAIKIEATFKDGKQDGPSVFYFPNGTVERRTFFLNGIQTDTLKIYYENGKIREISVIEKGLKNGPFKYFDERGELIEEGSLEKNLKTGNWLNRRDGIVEEYYNAGILMSKTVNGRYFHRNGYSILALSDWYKMVEKPNIVAFIPKTRLADKLPLGESISIVSGKIPDSLSFDQYVKMELTANEKRLGSFKVLSSHNENHRHVTVASFVYKGTSEGIIVRVMLSIYYNGEKLVVVSCLSPDALFTDQLKLKFNKVLSSFQFDSEQLFSGT</sequence>
<evidence type="ECO:0008006" key="4">
    <source>
        <dbReference type="Google" id="ProtNLM"/>
    </source>
</evidence>
<reference evidence="3" key="1">
    <citation type="journal article" date="2019" name="Int. J. Syst. Evol. Microbiol.">
        <title>The Global Catalogue of Microorganisms (GCM) 10K type strain sequencing project: providing services to taxonomists for standard genome sequencing and annotation.</title>
        <authorList>
            <consortium name="The Broad Institute Genomics Platform"/>
            <consortium name="The Broad Institute Genome Sequencing Center for Infectious Disease"/>
            <person name="Wu L."/>
            <person name="Ma J."/>
        </authorList>
    </citation>
    <scope>NUCLEOTIDE SEQUENCE [LARGE SCALE GENOMIC DNA]</scope>
    <source>
        <strain evidence="3">CCUG 58938</strain>
    </source>
</reference>
<evidence type="ECO:0000256" key="1">
    <source>
        <dbReference type="SAM" id="Phobius"/>
    </source>
</evidence>